<evidence type="ECO:0000313" key="12">
    <source>
        <dbReference type="EMBL" id="KAH9289542.1"/>
    </source>
</evidence>
<evidence type="ECO:0000256" key="7">
    <source>
        <dbReference type="ARBA" id="ARBA00047899"/>
    </source>
</evidence>
<name>A0AA38F602_TAXCH</name>
<evidence type="ECO:0000256" key="6">
    <source>
        <dbReference type="ARBA" id="ARBA00022840"/>
    </source>
</evidence>
<dbReference type="Gene3D" id="1.10.510.10">
    <property type="entry name" value="Transferase(Phosphotransferase) domain 1"/>
    <property type="match status" value="1"/>
</dbReference>
<dbReference type="PROSITE" id="PS50011">
    <property type="entry name" value="PROTEIN_KINASE_DOM"/>
    <property type="match status" value="1"/>
</dbReference>
<dbReference type="Gene3D" id="3.30.200.20">
    <property type="entry name" value="Phosphorylase Kinase, domain 1"/>
    <property type="match status" value="1"/>
</dbReference>
<evidence type="ECO:0000313" key="13">
    <source>
        <dbReference type="Proteomes" id="UP000824469"/>
    </source>
</evidence>
<evidence type="ECO:0000259" key="11">
    <source>
        <dbReference type="PROSITE" id="PS50011"/>
    </source>
</evidence>
<comment type="caution">
    <text evidence="12">The sequence shown here is derived from an EMBL/GenBank/DDBJ whole genome shotgun (WGS) entry which is preliminary data.</text>
</comment>
<dbReference type="PROSITE" id="PS00107">
    <property type="entry name" value="PROTEIN_KINASE_ATP"/>
    <property type="match status" value="1"/>
</dbReference>
<keyword evidence="2" id="KW-0723">Serine/threonine-protein kinase</keyword>
<dbReference type="SUPFAM" id="SSF56112">
    <property type="entry name" value="Protein kinase-like (PK-like)"/>
    <property type="match status" value="1"/>
</dbReference>
<dbReference type="EMBL" id="JAHRHJ020003813">
    <property type="protein sequence ID" value="KAH9289542.1"/>
    <property type="molecule type" value="Genomic_DNA"/>
</dbReference>
<sequence>MSNSNTMDNTISNLVSRGSSSTAAPVHSNLSLNLVIQYIDKVLSAIANKGVLDSGIKLKDLVQSTSSDLSNLLDGISQGSKMLTNQKFMTTKLFTEAQTVALDLLRGVGNAHWAAVGLLVIANVLDRFDKISANDRECLDLLRAMLNLGKYMKQIKDNHFDLHREILEKMSEGVQLIVSGAILCHSFIGSKKISKFLLTTKIREDLVYVRGRVDYMKSDLVLQMQVLIMSSTLTFYISTRQDQHDMLIHHDQYDTGVTQQGSETVMYGLESEVSSSNRQDNYNEINGYPQQQMAPPNVFSARRFLRGILPGIFRRRLKAIQPSAIEVTRRVKFELLVKKIQPSAIEVTRKELRIAGIVGQGASGTVYLGTLCDGRKVAVKIVNSKRIWENEMAILTKKHHPNIVKLVRYCFKDDLMLVFEYMAGGNLHDLLLDGKNQQIIDWPARRKIICEILEGVVYLHEGENGCVVHRDIKPRNILLDENFNAKISDFGISNIFTDDTQYTREETWTESGVPPREYAQDETRVTTNVAGTWGYIDPEYMMSGKLTEKADIYSFGILLLNIVSGKESILQRDQGHAYGLEELAWKLHKEDRLNKLIDRRLVNSNGFNLSEILRTTMIALWCIQRESKVRPSASQVLRMLSSEEEDQEIPTPPVPNKFHFDYSHSSSGDDSWSSTRAHEDHVSSMLEELVGEIEETTSQF</sequence>
<evidence type="ECO:0000256" key="8">
    <source>
        <dbReference type="ARBA" id="ARBA00048679"/>
    </source>
</evidence>
<dbReference type="Pfam" id="PF00069">
    <property type="entry name" value="Pkinase"/>
    <property type="match status" value="1"/>
</dbReference>
<evidence type="ECO:0000256" key="4">
    <source>
        <dbReference type="ARBA" id="ARBA00022741"/>
    </source>
</evidence>
<protein>
    <recommendedName>
        <fullName evidence="1">non-specific serine/threonine protein kinase</fullName>
        <ecNumber evidence="1">2.7.11.1</ecNumber>
    </recommendedName>
</protein>
<dbReference type="FunFam" id="1.10.510.10:FF:001023">
    <property type="entry name" value="Os07g0541700 protein"/>
    <property type="match status" value="1"/>
</dbReference>
<feature type="region of interest" description="Disordered" evidence="10">
    <location>
        <begin position="659"/>
        <end position="679"/>
    </location>
</feature>
<keyword evidence="5" id="KW-0418">Kinase</keyword>
<dbReference type="InterPro" id="IPR017441">
    <property type="entry name" value="Protein_kinase_ATP_BS"/>
</dbReference>
<proteinExistence type="predicted"/>
<dbReference type="EC" id="2.7.11.1" evidence="1"/>
<feature type="domain" description="Protein kinase" evidence="11">
    <location>
        <begin position="352"/>
        <end position="649"/>
    </location>
</feature>
<dbReference type="InterPro" id="IPR000719">
    <property type="entry name" value="Prot_kinase_dom"/>
</dbReference>
<dbReference type="InterPro" id="IPR008271">
    <property type="entry name" value="Ser/Thr_kinase_AS"/>
</dbReference>
<dbReference type="GO" id="GO:0004674">
    <property type="term" value="F:protein serine/threonine kinase activity"/>
    <property type="evidence" value="ECO:0007669"/>
    <property type="project" value="UniProtKB-KW"/>
</dbReference>
<dbReference type="InterPro" id="IPR052059">
    <property type="entry name" value="CR_Ser/Thr_kinase"/>
</dbReference>
<evidence type="ECO:0000256" key="9">
    <source>
        <dbReference type="PROSITE-ProRule" id="PRU10141"/>
    </source>
</evidence>
<dbReference type="AlphaFoldDB" id="A0AA38F602"/>
<dbReference type="PROSITE" id="PS00108">
    <property type="entry name" value="PROTEIN_KINASE_ST"/>
    <property type="match status" value="1"/>
</dbReference>
<dbReference type="SMART" id="SM00220">
    <property type="entry name" value="S_TKc"/>
    <property type="match status" value="1"/>
</dbReference>
<evidence type="ECO:0000256" key="5">
    <source>
        <dbReference type="ARBA" id="ARBA00022777"/>
    </source>
</evidence>
<organism evidence="12 13">
    <name type="scientific">Taxus chinensis</name>
    <name type="common">Chinese yew</name>
    <name type="synonym">Taxus wallichiana var. chinensis</name>
    <dbReference type="NCBI Taxonomy" id="29808"/>
    <lineage>
        <taxon>Eukaryota</taxon>
        <taxon>Viridiplantae</taxon>
        <taxon>Streptophyta</taxon>
        <taxon>Embryophyta</taxon>
        <taxon>Tracheophyta</taxon>
        <taxon>Spermatophyta</taxon>
        <taxon>Pinopsida</taxon>
        <taxon>Pinidae</taxon>
        <taxon>Conifers II</taxon>
        <taxon>Cupressales</taxon>
        <taxon>Taxaceae</taxon>
        <taxon>Taxus</taxon>
    </lineage>
</organism>
<dbReference type="PANTHER" id="PTHR47973">
    <property type="entry name" value="CYSTEINE-RICH RECEPTOR-LIKE PROTEIN KINASE 3"/>
    <property type="match status" value="1"/>
</dbReference>
<comment type="catalytic activity">
    <reaction evidence="8">
        <text>L-seryl-[protein] + ATP = O-phospho-L-seryl-[protein] + ADP + H(+)</text>
        <dbReference type="Rhea" id="RHEA:17989"/>
        <dbReference type="Rhea" id="RHEA-COMP:9863"/>
        <dbReference type="Rhea" id="RHEA-COMP:11604"/>
        <dbReference type="ChEBI" id="CHEBI:15378"/>
        <dbReference type="ChEBI" id="CHEBI:29999"/>
        <dbReference type="ChEBI" id="CHEBI:30616"/>
        <dbReference type="ChEBI" id="CHEBI:83421"/>
        <dbReference type="ChEBI" id="CHEBI:456216"/>
        <dbReference type="EC" id="2.7.11.1"/>
    </reaction>
</comment>
<feature type="binding site" evidence="9">
    <location>
        <position position="380"/>
    </location>
    <ligand>
        <name>ATP</name>
        <dbReference type="ChEBI" id="CHEBI:30616"/>
    </ligand>
</feature>
<comment type="catalytic activity">
    <reaction evidence="7">
        <text>L-threonyl-[protein] + ATP = O-phospho-L-threonyl-[protein] + ADP + H(+)</text>
        <dbReference type="Rhea" id="RHEA:46608"/>
        <dbReference type="Rhea" id="RHEA-COMP:11060"/>
        <dbReference type="Rhea" id="RHEA-COMP:11605"/>
        <dbReference type="ChEBI" id="CHEBI:15378"/>
        <dbReference type="ChEBI" id="CHEBI:30013"/>
        <dbReference type="ChEBI" id="CHEBI:30616"/>
        <dbReference type="ChEBI" id="CHEBI:61977"/>
        <dbReference type="ChEBI" id="CHEBI:456216"/>
        <dbReference type="EC" id="2.7.11.1"/>
    </reaction>
</comment>
<evidence type="ECO:0000256" key="1">
    <source>
        <dbReference type="ARBA" id="ARBA00012513"/>
    </source>
</evidence>
<feature type="compositionally biased region" description="Low complexity" evidence="10">
    <location>
        <begin position="663"/>
        <end position="674"/>
    </location>
</feature>
<gene>
    <name evidence="12" type="ORF">KI387_033659</name>
</gene>
<reference evidence="12 13" key="1">
    <citation type="journal article" date="2021" name="Nat. Plants">
        <title>The Taxus genome provides insights into paclitaxel biosynthesis.</title>
        <authorList>
            <person name="Xiong X."/>
            <person name="Gou J."/>
            <person name="Liao Q."/>
            <person name="Li Y."/>
            <person name="Zhou Q."/>
            <person name="Bi G."/>
            <person name="Li C."/>
            <person name="Du R."/>
            <person name="Wang X."/>
            <person name="Sun T."/>
            <person name="Guo L."/>
            <person name="Liang H."/>
            <person name="Lu P."/>
            <person name="Wu Y."/>
            <person name="Zhang Z."/>
            <person name="Ro D.K."/>
            <person name="Shang Y."/>
            <person name="Huang S."/>
            <person name="Yan J."/>
        </authorList>
    </citation>
    <scope>NUCLEOTIDE SEQUENCE [LARGE SCALE GENOMIC DNA]</scope>
    <source>
        <strain evidence="12">Ta-2019</strain>
    </source>
</reference>
<dbReference type="InterPro" id="IPR011009">
    <property type="entry name" value="Kinase-like_dom_sf"/>
</dbReference>
<keyword evidence="4 9" id="KW-0547">Nucleotide-binding</keyword>
<dbReference type="GO" id="GO:0005524">
    <property type="term" value="F:ATP binding"/>
    <property type="evidence" value="ECO:0007669"/>
    <property type="project" value="UniProtKB-UniRule"/>
</dbReference>
<accession>A0AA38F602</accession>
<evidence type="ECO:0000256" key="10">
    <source>
        <dbReference type="SAM" id="MobiDB-lite"/>
    </source>
</evidence>
<evidence type="ECO:0000256" key="3">
    <source>
        <dbReference type="ARBA" id="ARBA00022679"/>
    </source>
</evidence>
<dbReference type="Proteomes" id="UP000824469">
    <property type="component" value="Unassembled WGS sequence"/>
</dbReference>
<keyword evidence="6 9" id="KW-0067">ATP-binding</keyword>
<keyword evidence="13" id="KW-1185">Reference proteome</keyword>
<keyword evidence="3" id="KW-0808">Transferase</keyword>
<evidence type="ECO:0000256" key="2">
    <source>
        <dbReference type="ARBA" id="ARBA00022527"/>
    </source>
</evidence>